<dbReference type="PANTHER" id="PTHR47683">
    <property type="entry name" value="PSEUDOURIDINE SYNTHASE FAMILY PROTEIN-RELATED"/>
    <property type="match status" value="1"/>
</dbReference>
<evidence type="ECO:0000313" key="7">
    <source>
        <dbReference type="EMBL" id="SKB94242.1"/>
    </source>
</evidence>
<evidence type="ECO:0000256" key="1">
    <source>
        <dbReference type="ARBA" id="ARBA00008348"/>
    </source>
</evidence>
<feature type="compositionally biased region" description="Basic and acidic residues" evidence="5">
    <location>
        <begin position="47"/>
        <end position="57"/>
    </location>
</feature>
<dbReference type="InterPro" id="IPR042092">
    <property type="entry name" value="PsdUridine_s_RsuA/RluB/E/F_cat"/>
</dbReference>
<dbReference type="PANTHER" id="PTHR47683:SF2">
    <property type="entry name" value="RNA-BINDING S4 DOMAIN-CONTAINING PROTEIN"/>
    <property type="match status" value="1"/>
</dbReference>
<dbReference type="AlphaFoldDB" id="A0A1T5FDL6"/>
<dbReference type="NCBIfam" id="TIGR00093">
    <property type="entry name" value="pseudouridine synthase"/>
    <property type="match status" value="1"/>
</dbReference>
<evidence type="ECO:0000256" key="3">
    <source>
        <dbReference type="PROSITE-ProRule" id="PRU00182"/>
    </source>
</evidence>
<dbReference type="SMART" id="SM00363">
    <property type="entry name" value="S4"/>
    <property type="match status" value="1"/>
</dbReference>
<protein>
    <recommendedName>
        <fullName evidence="4">Pseudouridine synthase</fullName>
        <ecNumber evidence="4">5.4.99.-</ecNumber>
    </recommendedName>
</protein>
<dbReference type="Pfam" id="PF01479">
    <property type="entry name" value="S4"/>
    <property type="match status" value="1"/>
</dbReference>
<dbReference type="RefSeq" id="WP_079644547.1">
    <property type="nucleotide sequence ID" value="NZ_FUZF01000015.1"/>
</dbReference>
<keyword evidence="8" id="KW-1185">Reference proteome</keyword>
<dbReference type="CDD" id="cd02870">
    <property type="entry name" value="PseudoU_synth_RsuA_like"/>
    <property type="match status" value="1"/>
</dbReference>
<evidence type="ECO:0000259" key="6">
    <source>
        <dbReference type="SMART" id="SM00363"/>
    </source>
</evidence>
<dbReference type="InterPro" id="IPR036986">
    <property type="entry name" value="S4_RNA-bd_sf"/>
</dbReference>
<dbReference type="GO" id="GO:0000455">
    <property type="term" value="P:enzyme-directed rRNA pseudouridine synthesis"/>
    <property type="evidence" value="ECO:0007669"/>
    <property type="project" value="UniProtKB-ARBA"/>
</dbReference>
<proteinExistence type="inferred from homology"/>
<feature type="compositionally biased region" description="Basic and acidic residues" evidence="5">
    <location>
        <begin position="205"/>
        <end position="215"/>
    </location>
</feature>
<feature type="compositionally biased region" description="Low complexity" evidence="5">
    <location>
        <begin position="171"/>
        <end position="184"/>
    </location>
</feature>
<dbReference type="Gene3D" id="3.30.70.580">
    <property type="entry name" value="Pseudouridine synthase I, catalytic domain, N-terminal subdomain"/>
    <property type="match status" value="1"/>
</dbReference>
<feature type="compositionally biased region" description="Basic and acidic residues" evidence="5">
    <location>
        <begin position="146"/>
        <end position="169"/>
    </location>
</feature>
<keyword evidence="3" id="KW-0694">RNA-binding</keyword>
<dbReference type="InterPro" id="IPR002942">
    <property type="entry name" value="S4_RNA-bd"/>
</dbReference>
<dbReference type="Gene3D" id="3.30.70.1560">
    <property type="entry name" value="Alpha-L RNA-binding motif"/>
    <property type="match status" value="1"/>
</dbReference>
<comment type="similarity">
    <text evidence="1 4">Belongs to the pseudouridine synthase RsuA family.</text>
</comment>
<dbReference type="EMBL" id="FUZF01000015">
    <property type="protein sequence ID" value="SKB94242.1"/>
    <property type="molecule type" value="Genomic_DNA"/>
</dbReference>
<dbReference type="GO" id="GO:0003723">
    <property type="term" value="F:RNA binding"/>
    <property type="evidence" value="ECO:0007669"/>
    <property type="project" value="UniProtKB-KW"/>
</dbReference>
<dbReference type="CDD" id="cd00165">
    <property type="entry name" value="S4"/>
    <property type="match status" value="1"/>
</dbReference>
<dbReference type="InterPro" id="IPR050343">
    <property type="entry name" value="RsuA_PseudoU_synthase"/>
</dbReference>
<dbReference type="EC" id="5.4.99.-" evidence="4"/>
<dbReference type="PROSITE" id="PS01149">
    <property type="entry name" value="PSI_RSU"/>
    <property type="match status" value="1"/>
</dbReference>
<evidence type="ECO:0000256" key="5">
    <source>
        <dbReference type="SAM" id="MobiDB-lite"/>
    </source>
</evidence>
<dbReference type="InterPro" id="IPR018496">
    <property type="entry name" value="PsdUridine_synth_RsuA/RluB_CS"/>
</dbReference>
<dbReference type="SUPFAM" id="SSF55120">
    <property type="entry name" value="Pseudouridine synthase"/>
    <property type="match status" value="1"/>
</dbReference>
<name>A0A1T5FDL6_9SPHI</name>
<dbReference type="InterPro" id="IPR020094">
    <property type="entry name" value="TruA/RsuA/RluB/E/F_N"/>
</dbReference>
<feature type="region of interest" description="Disordered" evidence="5">
    <location>
        <begin position="1"/>
        <end position="215"/>
    </location>
</feature>
<reference evidence="8" key="1">
    <citation type="submission" date="2017-02" db="EMBL/GenBank/DDBJ databases">
        <authorList>
            <person name="Varghese N."/>
            <person name="Submissions S."/>
        </authorList>
    </citation>
    <scope>NUCLEOTIDE SEQUENCE [LARGE SCALE GENOMIC DNA]</scope>
    <source>
        <strain evidence="8">DSM 24091</strain>
    </source>
</reference>
<keyword evidence="2 4" id="KW-0413">Isomerase</keyword>
<dbReference type="Gene3D" id="3.10.290.10">
    <property type="entry name" value="RNA-binding S4 domain"/>
    <property type="match status" value="1"/>
</dbReference>
<dbReference type="FunFam" id="3.10.290.10:FF:000003">
    <property type="entry name" value="Pseudouridine synthase"/>
    <property type="match status" value="1"/>
</dbReference>
<dbReference type="Pfam" id="PF00849">
    <property type="entry name" value="PseudoU_synth_2"/>
    <property type="match status" value="1"/>
</dbReference>
<sequence>MPFKNQRNSRDDNSRKQRSNSENFKSKGGSGRKSTNPRGESFGKSPFSKDNREEKTSFGKSSFGKSRPEEGRSFNKGSFAKGRSEEGKSSNKSSFSRSGSEEGRSSYKSSFSRSGSEEGRSFNKGSFAKGRSEEGKSFNKSSFSRRGTDNDRPSNKSSFSKDRFEDKRSTGKPSKFSKSSSSAFDRSKDGETRENRNFKTGRKRTFSDEYKEQKENNDFKYSDKHKFRPAHKPANHEVEDDGLIRLNRYISNSGICSRRKADELISAGVISVNGEAVTELGTKVDPAKDEIRYNNERLKREKMVYVLLNKPKDYITTTDDPQERRTVMELVAKATKERIYPVGRLDRNTTGLLLMTNDGNLADKLSHPKNNITKIYQVELNKSLTQGDFNKIEFGLELEDGFIKPDDLSYVQGASKREVGIQIHSGKNRIVRRIFESLGYEVVKLDRVVYASLTKKDLPRGRWRYLEEKELIQLKHLIK</sequence>
<evidence type="ECO:0000256" key="2">
    <source>
        <dbReference type="ARBA" id="ARBA00023235"/>
    </source>
</evidence>
<dbReference type="PROSITE" id="PS50889">
    <property type="entry name" value="S4"/>
    <property type="match status" value="1"/>
</dbReference>
<dbReference type="InterPro" id="IPR006145">
    <property type="entry name" value="PsdUridine_synth_RsuA/RluA"/>
</dbReference>
<dbReference type="STRING" id="1513896.SAMN05660841_03197"/>
<accession>A0A1T5FDL6</accession>
<dbReference type="InterPro" id="IPR020103">
    <property type="entry name" value="PsdUridine_synth_cat_dom_sf"/>
</dbReference>
<organism evidence="7 8">
    <name type="scientific">Sphingobacterium nematocida</name>
    <dbReference type="NCBI Taxonomy" id="1513896"/>
    <lineage>
        <taxon>Bacteria</taxon>
        <taxon>Pseudomonadati</taxon>
        <taxon>Bacteroidota</taxon>
        <taxon>Sphingobacteriia</taxon>
        <taxon>Sphingobacteriales</taxon>
        <taxon>Sphingobacteriaceae</taxon>
        <taxon>Sphingobacterium</taxon>
    </lineage>
</organism>
<dbReference type="SUPFAM" id="SSF55174">
    <property type="entry name" value="Alpha-L RNA-binding motif"/>
    <property type="match status" value="1"/>
</dbReference>
<gene>
    <name evidence="7" type="ORF">SAMN05660841_03197</name>
</gene>
<evidence type="ECO:0000313" key="8">
    <source>
        <dbReference type="Proteomes" id="UP000190150"/>
    </source>
</evidence>
<feature type="compositionally biased region" description="Basic and acidic residues" evidence="5">
    <location>
        <begin position="185"/>
        <end position="197"/>
    </location>
</feature>
<dbReference type="OrthoDB" id="9807213at2"/>
<dbReference type="GO" id="GO:0120159">
    <property type="term" value="F:rRNA pseudouridine synthase activity"/>
    <property type="evidence" value="ECO:0007669"/>
    <property type="project" value="UniProtKB-ARBA"/>
</dbReference>
<feature type="domain" description="RNA-binding S4" evidence="6">
    <location>
        <begin position="244"/>
        <end position="306"/>
    </location>
</feature>
<dbReference type="InterPro" id="IPR000748">
    <property type="entry name" value="PsdUridine_synth_RsuA/RluB/E/F"/>
</dbReference>
<dbReference type="Proteomes" id="UP000190150">
    <property type="component" value="Unassembled WGS sequence"/>
</dbReference>
<evidence type="ECO:0000256" key="4">
    <source>
        <dbReference type="RuleBase" id="RU003887"/>
    </source>
</evidence>